<proteinExistence type="predicted"/>
<dbReference type="SUPFAM" id="SSF159245">
    <property type="entry name" value="AttH-like"/>
    <property type="match status" value="1"/>
</dbReference>
<evidence type="ECO:0000313" key="2">
    <source>
        <dbReference type="Proteomes" id="UP001143463"/>
    </source>
</evidence>
<name>A0A9W6LB39_9PSEU</name>
<protein>
    <submittedName>
        <fullName evidence="1">Uncharacterized protein</fullName>
    </submittedName>
</protein>
<dbReference type="EMBL" id="BSFQ01000026">
    <property type="protein sequence ID" value="GLL13899.1"/>
    <property type="molecule type" value="Genomic_DNA"/>
</dbReference>
<comment type="caution">
    <text evidence="1">The sequence shown here is derived from an EMBL/GenBank/DDBJ whole genome shotgun (WGS) entry which is preliminary data.</text>
</comment>
<dbReference type="AlphaFoldDB" id="A0A9W6LB39"/>
<dbReference type="Proteomes" id="UP001143463">
    <property type="component" value="Unassembled WGS sequence"/>
</dbReference>
<keyword evidence="2" id="KW-1185">Reference proteome</keyword>
<reference evidence="1" key="2">
    <citation type="submission" date="2023-01" db="EMBL/GenBank/DDBJ databases">
        <authorList>
            <person name="Sun Q."/>
            <person name="Evtushenko L."/>
        </authorList>
    </citation>
    <scope>NUCLEOTIDE SEQUENCE</scope>
    <source>
        <strain evidence="1">VKM Ac-1069</strain>
    </source>
</reference>
<sequence length="369" mass="40577">MITTFDDYPLHQTAEPVAVPGTGDRNYYDRYFFNGYDPDGGFFFALALGLYPNRRVVDASFSVLHDGVQRSVHSSARAPLDRAAATAVGPITVEVVEPLRVLRVRVDAPDQALAADLEFRARTPAVEEPRIIRHTGVTPTMDYTRLTQWGTWEGRYRSGDAELTCTGAPGTRDRSWGVRAVGEPAGGAPPTEPPQFFWVWAPLHFDDHCTHLALVDDAEGRHVYESACVVPLLPGADESTPLEHARTADVEIEWEPGARLARAATLRTAGWDGKERTTRVTPLLTFRMRGIGYFHPAWAHGVWHGEQETGGSEWRTADLDPAAPENVHVQQLVRVESDGRSGIGVFEHLAIGPHRPSGFTGTFDAPAAR</sequence>
<dbReference type="RefSeq" id="WP_037038560.1">
    <property type="nucleotide sequence ID" value="NZ_BAAAUZ010000037.1"/>
</dbReference>
<accession>A0A9W6LB39</accession>
<reference evidence="1" key="1">
    <citation type="journal article" date="2014" name="Int. J. Syst. Evol. Microbiol.">
        <title>Complete genome sequence of Corynebacterium casei LMG S-19264T (=DSM 44701T), isolated from a smear-ripened cheese.</title>
        <authorList>
            <consortium name="US DOE Joint Genome Institute (JGI-PGF)"/>
            <person name="Walter F."/>
            <person name="Albersmeier A."/>
            <person name="Kalinowski J."/>
            <person name="Ruckert C."/>
        </authorList>
    </citation>
    <scope>NUCLEOTIDE SEQUENCE</scope>
    <source>
        <strain evidence="1">VKM Ac-1069</strain>
    </source>
</reference>
<gene>
    <name evidence="1" type="ORF">GCM10017577_50440</name>
</gene>
<organism evidence="1 2">
    <name type="scientific">Pseudonocardia halophobica</name>
    <dbReference type="NCBI Taxonomy" id="29401"/>
    <lineage>
        <taxon>Bacteria</taxon>
        <taxon>Bacillati</taxon>
        <taxon>Actinomycetota</taxon>
        <taxon>Actinomycetes</taxon>
        <taxon>Pseudonocardiales</taxon>
        <taxon>Pseudonocardiaceae</taxon>
        <taxon>Pseudonocardia</taxon>
    </lineage>
</organism>
<evidence type="ECO:0000313" key="1">
    <source>
        <dbReference type="EMBL" id="GLL13899.1"/>
    </source>
</evidence>